<proteinExistence type="predicted"/>
<dbReference type="EMBL" id="LVJH01000002">
    <property type="protein sequence ID" value="OAB46073.1"/>
    <property type="molecule type" value="Genomic_DNA"/>
</dbReference>
<dbReference type="RefSeq" id="WP_068527593.1">
    <property type="nucleotide sequence ID" value="NZ_LVJH01000002.1"/>
</dbReference>
<organism evidence="3 4">
    <name type="scientific">Paenibacillus glacialis</name>
    <dbReference type="NCBI Taxonomy" id="494026"/>
    <lineage>
        <taxon>Bacteria</taxon>
        <taxon>Bacillati</taxon>
        <taxon>Bacillota</taxon>
        <taxon>Bacilli</taxon>
        <taxon>Bacillales</taxon>
        <taxon>Paenibacillaceae</taxon>
        <taxon>Paenibacillus</taxon>
    </lineage>
</organism>
<dbReference type="SUPFAM" id="SSF50037">
    <property type="entry name" value="C-terminal domain of transcriptional repressors"/>
    <property type="match status" value="1"/>
</dbReference>
<dbReference type="PANTHER" id="PTHR43151">
    <property type="entry name" value="FEOA FAMILY PROTEIN"/>
    <property type="match status" value="1"/>
</dbReference>
<dbReference type="AlphaFoldDB" id="A0A168NS69"/>
<dbReference type="GO" id="GO:0046914">
    <property type="term" value="F:transition metal ion binding"/>
    <property type="evidence" value="ECO:0007669"/>
    <property type="project" value="InterPro"/>
</dbReference>
<dbReference type="Pfam" id="PF04023">
    <property type="entry name" value="FeoA"/>
    <property type="match status" value="1"/>
</dbReference>
<dbReference type="Proteomes" id="UP000076967">
    <property type="component" value="Unassembled WGS sequence"/>
</dbReference>
<name>A0A168NS69_9BACL</name>
<feature type="domain" description="Ferrous iron transporter FeoA-like" evidence="2">
    <location>
        <begin position="1"/>
        <end position="71"/>
    </location>
</feature>
<protein>
    <submittedName>
        <fullName evidence="3">Iron transporter FeoA</fullName>
    </submittedName>
</protein>
<dbReference type="InterPro" id="IPR038157">
    <property type="entry name" value="FeoA_core_dom"/>
</dbReference>
<dbReference type="OrthoDB" id="5984at2"/>
<gene>
    <name evidence="3" type="ORF">PGLA_01370</name>
</gene>
<dbReference type="PANTHER" id="PTHR43151:SF1">
    <property type="entry name" value="SSR2333 PROTEIN"/>
    <property type="match status" value="1"/>
</dbReference>
<sequence length="71" mass="7518">MPLTMLPLGKSAVINVCRAKEPTRKFLEGLGMVPGALITVISENGGNLIVSVKDSRLALSKGIAQQLLVQM</sequence>
<comment type="caution">
    <text evidence="3">The sequence shown here is derived from an EMBL/GenBank/DDBJ whole genome shotgun (WGS) entry which is preliminary data.</text>
</comment>
<dbReference type="InterPro" id="IPR053184">
    <property type="entry name" value="FeoA-like"/>
</dbReference>
<reference evidence="3 4" key="1">
    <citation type="submission" date="2016-03" db="EMBL/GenBank/DDBJ databases">
        <title>Draft genome sequence of Paenibacillus glacialis DSM 22343.</title>
        <authorList>
            <person name="Shin S.-K."/>
            <person name="Yi H."/>
        </authorList>
    </citation>
    <scope>NUCLEOTIDE SEQUENCE [LARGE SCALE GENOMIC DNA]</scope>
    <source>
        <strain evidence="3 4">DSM 22343</strain>
    </source>
</reference>
<evidence type="ECO:0000259" key="2">
    <source>
        <dbReference type="SMART" id="SM00899"/>
    </source>
</evidence>
<dbReference type="InterPro" id="IPR008988">
    <property type="entry name" value="Transcriptional_repressor_C"/>
</dbReference>
<dbReference type="SMART" id="SM00899">
    <property type="entry name" value="FeoA"/>
    <property type="match status" value="1"/>
</dbReference>
<accession>A0A168NS69</accession>
<keyword evidence="4" id="KW-1185">Reference proteome</keyword>
<evidence type="ECO:0000313" key="3">
    <source>
        <dbReference type="EMBL" id="OAB46073.1"/>
    </source>
</evidence>
<dbReference type="Gene3D" id="2.30.30.90">
    <property type="match status" value="1"/>
</dbReference>
<evidence type="ECO:0000256" key="1">
    <source>
        <dbReference type="ARBA" id="ARBA00023004"/>
    </source>
</evidence>
<keyword evidence="1" id="KW-0408">Iron</keyword>
<evidence type="ECO:0000313" key="4">
    <source>
        <dbReference type="Proteomes" id="UP000076967"/>
    </source>
</evidence>
<dbReference type="InterPro" id="IPR007167">
    <property type="entry name" value="Fe-transptr_FeoA-like"/>
</dbReference>
<dbReference type="STRING" id="494026.PGLA_01370"/>